<dbReference type="OrthoDB" id="128110at2759"/>
<reference evidence="2 3" key="1">
    <citation type="journal article" date="2017" name="Genome Biol. Evol.">
        <title>Phytophthora megakarya and P. palmivora, closely related causal agents of cacao black pod rot, underwent increases in genome sizes and gene numbers by different mechanisms.</title>
        <authorList>
            <person name="Ali S.S."/>
            <person name="Shao J."/>
            <person name="Lary D.J."/>
            <person name="Kronmiller B."/>
            <person name="Shen D."/>
            <person name="Strem M.D."/>
            <person name="Amoako-Attah I."/>
            <person name="Akrofi A.Y."/>
            <person name="Begoude B.A."/>
            <person name="Ten Hoopen G.M."/>
            <person name="Coulibaly K."/>
            <person name="Kebe B.I."/>
            <person name="Melnick R.L."/>
            <person name="Guiltinan M.J."/>
            <person name="Tyler B.M."/>
            <person name="Meinhardt L.W."/>
            <person name="Bailey B.A."/>
        </authorList>
    </citation>
    <scope>NUCLEOTIDE SEQUENCE [LARGE SCALE GENOMIC DNA]</scope>
    <source>
        <strain evidence="3">sbr112.9</strain>
    </source>
</reference>
<proteinExistence type="predicted"/>
<keyword evidence="3" id="KW-1185">Reference proteome</keyword>
<dbReference type="Proteomes" id="UP000237271">
    <property type="component" value="Unassembled WGS sequence"/>
</dbReference>
<dbReference type="AlphaFoldDB" id="A0A2P4Y1C8"/>
<name>A0A2P4Y1C8_9STRA</name>
<feature type="region of interest" description="Disordered" evidence="1">
    <location>
        <begin position="1"/>
        <end position="20"/>
    </location>
</feature>
<feature type="compositionally biased region" description="Basic and acidic residues" evidence="1">
    <location>
        <begin position="1"/>
        <end position="18"/>
    </location>
</feature>
<accession>A0A2P4Y1C8</accession>
<evidence type="ECO:0000313" key="3">
    <source>
        <dbReference type="Proteomes" id="UP000237271"/>
    </source>
</evidence>
<protein>
    <submittedName>
        <fullName evidence="2">Uncharacterized protein</fullName>
    </submittedName>
</protein>
<organism evidence="2 3">
    <name type="scientific">Phytophthora palmivora</name>
    <dbReference type="NCBI Taxonomy" id="4796"/>
    <lineage>
        <taxon>Eukaryota</taxon>
        <taxon>Sar</taxon>
        <taxon>Stramenopiles</taxon>
        <taxon>Oomycota</taxon>
        <taxon>Peronosporomycetes</taxon>
        <taxon>Peronosporales</taxon>
        <taxon>Peronosporaceae</taxon>
        <taxon>Phytophthora</taxon>
    </lineage>
</organism>
<dbReference type="EMBL" id="NCKW01006450">
    <property type="protein sequence ID" value="POM71607.1"/>
    <property type="molecule type" value="Genomic_DNA"/>
</dbReference>
<gene>
    <name evidence="2" type="ORF">PHPALM_11800</name>
</gene>
<evidence type="ECO:0000256" key="1">
    <source>
        <dbReference type="SAM" id="MobiDB-lite"/>
    </source>
</evidence>
<comment type="caution">
    <text evidence="2">The sequence shown here is derived from an EMBL/GenBank/DDBJ whole genome shotgun (WGS) entry which is preliminary data.</text>
</comment>
<sequence length="180" mass="21043">MEKFHSAELRNEKGEERQHKKRKVQILVHRQVNSVTTSSSMDDACSPEDQERADDLVAIWVAKSTRPFSIVEDKYFLKYVQHLNQVQGIVMVRKHWRVRERVEDIAVDLRVTLKQTILDEWSSNIWTSKSKMGFICFTIHYLTREFKMRSWVLEVKCIKGKHDGDAIARSLYDTMGGISG</sequence>
<dbReference type="PANTHER" id="PTHR47501">
    <property type="entry name" value="TRANSPOSASE-RELATED"/>
    <property type="match status" value="1"/>
</dbReference>
<evidence type="ECO:0000313" key="2">
    <source>
        <dbReference type="EMBL" id="POM71607.1"/>
    </source>
</evidence>
<dbReference type="SUPFAM" id="SSF140996">
    <property type="entry name" value="Hermes dimerisation domain"/>
    <property type="match status" value="1"/>
</dbReference>